<keyword evidence="1" id="KW-1133">Transmembrane helix</keyword>
<keyword evidence="1" id="KW-0812">Transmembrane</keyword>
<keyword evidence="3" id="KW-1185">Reference proteome</keyword>
<name>A0ABM6JZB8_SPOUR</name>
<organism evidence="2 3">
    <name type="scientific">Sporosarcina ureae</name>
    <dbReference type="NCBI Taxonomy" id="1571"/>
    <lineage>
        <taxon>Bacteria</taxon>
        <taxon>Bacillati</taxon>
        <taxon>Bacillota</taxon>
        <taxon>Bacilli</taxon>
        <taxon>Bacillales</taxon>
        <taxon>Caryophanaceae</taxon>
        <taxon>Sporosarcina</taxon>
    </lineage>
</organism>
<feature type="transmembrane region" description="Helical" evidence="1">
    <location>
        <begin position="6"/>
        <end position="23"/>
    </location>
</feature>
<dbReference type="Proteomes" id="UP000192486">
    <property type="component" value="Chromosome"/>
</dbReference>
<gene>
    <name evidence="2" type="ORF">SporoS204_16025</name>
</gene>
<evidence type="ECO:0000256" key="1">
    <source>
        <dbReference type="SAM" id="Phobius"/>
    </source>
</evidence>
<feature type="transmembrane region" description="Helical" evidence="1">
    <location>
        <begin position="28"/>
        <end position="46"/>
    </location>
</feature>
<evidence type="ECO:0000313" key="2">
    <source>
        <dbReference type="EMBL" id="ARF15532.1"/>
    </source>
</evidence>
<sequence>MFFVVLTLPIYFIVANIFVGLFIDRIWFVFTISFIFNGFGMGWRLWLEWGEVALVEHTSPAVYRSYTTISAIVTTIFYIIGNSIVRK</sequence>
<reference evidence="2 3" key="1">
    <citation type="submission" date="2016-04" db="EMBL/GenBank/DDBJ databases">
        <title>Comparative Genomics and Epigenetics of Sporosarcina ureae.</title>
        <authorList>
            <person name="Oliver A.S."/>
            <person name="Cooper K.K."/>
        </authorList>
    </citation>
    <scope>NUCLEOTIDE SEQUENCE [LARGE SCALE GENOMIC DNA]</scope>
    <source>
        <strain evidence="2 3">S204</strain>
    </source>
</reference>
<proteinExistence type="predicted"/>
<feature type="transmembrane region" description="Helical" evidence="1">
    <location>
        <begin position="66"/>
        <end position="85"/>
    </location>
</feature>
<keyword evidence="1" id="KW-0472">Membrane</keyword>
<evidence type="ECO:0000313" key="3">
    <source>
        <dbReference type="Proteomes" id="UP000192486"/>
    </source>
</evidence>
<accession>A0ABM6JZB8</accession>
<protein>
    <submittedName>
        <fullName evidence="2">Uncharacterized protein</fullName>
    </submittedName>
</protein>
<dbReference type="EMBL" id="CP015108">
    <property type="protein sequence ID" value="ARF15532.1"/>
    <property type="molecule type" value="Genomic_DNA"/>
</dbReference>